<evidence type="ECO:0000313" key="1">
    <source>
        <dbReference type="EMBL" id="MFC5823798.1"/>
    </source>
</evidence>
<gene>
    <name evidence="1" type="ORF">ACFPZ3_08060</name>
</gene>
<keyword evidence="2" id="KW-1185">Reference proteome</keyword>
<dbReference type="PANTHER" id="PTHR34613">
    <property type="entry name" value="SLL0800 PROTEIN"/>
    <property type="match status" value="1"/>
</dbReference>
<dbReference type="PANTHER" id="PTHR34613:SF1">
    <property type="entry name" value="SLL6017 PROTEIN"/>
    <property type="match status" value="1"/>
</dbReference>
<accession>A0ABW1CDM7</accession>
<name>A0ABW1CDM7_9ACTN</name>
<dbReference type="Proteomes" id="UP001596058">
    <property type="component" value="Unassembled WGS sequence"/>
</dbReference>
<proteinExistence type="predicted"/>
<reference evidence="2" key="1">
    <citation type="journal article" date="2019" name="Int. J. Syst. Evol. Microbiol.">
        <title>The Global Catalogue of Microorganisms (GCM) 10K type strain sequencing project: providing services to taxonomists for standard genome sequencing and annotation.</title>
        <authorList>
            <consortium name="The Broad Institute Genomics Platform"/>
            <consortium name="The Broad Institute Genome Sequencing Center for Infectious Disease"/>
            <person name="Wu L."/>
            <person name="Ma J."/>
        </authorList>
    </citation>
    <scope>NUCLEOTIDE SEQUENCE [LARGE SCALE GENOMIC DNA]</scope>
    <source>
        <strain evidence="2">CCUG 53903</strain>
    </source>
</reference>
<dbReference type="EMBL" id="JBHSPA010000011">
    <property type="protein sequence ID" value="MFC5823798.1"/>
    <property type="molecule type" value="Genomic_DNA"/>
</dbReference>
<protein>
    <recommendedName>
        <fullName evidence="3">Transposase (putative) YhgA-like domain-containing protein</fullName>
    </recommendedName>
</protein>
<evidence type="ECO:0000313" key="2">
    <source>
        <dbReference type="Proteomes" id="UP001596058"/>
    </source>
</evidence>
<comment type="caution">
    <text evidence="1">The sequence shown here is derived from an EMBL/GenBank/DDBJ whole genome shotgun (WGS) entry which is preliminary data.</text>
</comment>
<sequence>MYLLFPKAVTSCACHVTMGAMPSPRHDALVEMFSDHPHVVVEILRDLIGVELPETTPIQQEERTFNTRNSDDIEVDLIFTLGPQPRPWRAILVEIQLDKSKDPRQLARYAAAVWLQLGCDVTVLVICPEQRVADHYAQPIDSGLTGYRLRAEVLGPDIIPVITDAKVAAMHLVPAIMSVMVHGRNRKVIKAFAAAINDTDDEHAPKYTEYAYSMSGPETRRLLEEIMTSTTWPVYSPFAREHFGRGREEGKAEGKAEGTTEGLARAVLILLSARGLDVPEDVRTRITDCTDLAQLEAWVARAGTVRTCEDLFDDLDEQQH</sequence>
<dbReference type="RefSeq" id="WP_379513330.1">
    <property type="nucleotide sequence ID" value="NZ_JBHSPA010000011.1"/>
</dbReference>
<evidence type="ECO:0008006" key="3">
    <source>
        <dbReference type="Google" id="ProtNLM"/>
    </source>
</evidence>
<organism evidence="1 2">
    <name type="scientific">Nonomuraea insulae</name>
    <dbReference type="NCBI Taxonomy" id="1616787"/>
    <lineage>
        <taxon>Bacteria</taxon>
        <taxon>Bacillati</taxon>
        <taxon>Actinomycetota</taxon>
        <taxon>Actinomycetes</taxon>
        <taxon>Streptosporangiales</taxon>
        <taxon>Streptosporangiaceae</taxon>
        <taxon>Nonomuraea</taxon>
    </lineage>
</organism>